<accession>A0A1F5YJL3</accession>
<protein>
    <submittedName>
        <fullName evidence="2">Uncharacterized protein</fullName>
    </submittedName>
</protein>
<dbReference type="EMBL" id="MFIX01000260">
    <property type="protein sequence ID" value="OGG00398.1"/>
    <property type="molecule type" value="Genomic_DNA"/>
</dbReference>
<dbReference type="Proteomes" id="UP000179129">
    <property type="component" value="Unassembled WGS sequence"/>
</dbReference>
<sequence>MSAERVSTIPKFFLGVLAAALFLAGGCSAYYRTTTVRSEQPAPQAEDYQADEFVGMPIMGDYDDNPDLDFVLQVNDGERVFKVEAHEAAGDGNRDLLETVRKRINDLEDKQSLRVIGYYRPEYKGQDKEYGFLDLKCIVFIDNTSGQEEAYFTDPQDSRYYQSADVTVVYAPGHHLSRIHYPRYCSPWWDGDADGIPNRYDPWPFSYDIWYDNNYNFVPDWYDPYYCDYYPYWNYWSLDFWVGYRWYSPYWYAPYYYGPGFNTALYYDDYRNYTRLYDRTQVNREHPRGDYHLDVKSEALLRSGYSRGPRGSSVIGTTRMRGYDTLPADSRVLVSPDSRVRDSGAGDIANVSATDNTLRDTPDTFNRNREVTYDPAAPQAQSRERSGNYPAASSINKRKSPGAASTGDTPSVSRSRVSNSGGSTGTSSGSVSRSRGSSSEPVYVPVDRSRSGGTSGSANISPSGSSANQGSEPPDELAAGALPELRDLEGALLAAGALPAATGARANPPRAEAAPEAPPAAAGRLRPRRPAARPPDRGVRAAPRPPAHPAVPPVREAAAAPAAPPRAAATGGRGKFQGAANSYGRRSLAACPLPGPIA</sequence>
<feature type="compositionally biased region" description="Low complexity" evidence="1">
    <location>
        <begin position="411"/>
        <end position="439"/>
    </location>
</feature>
<feature type="compositionally biased region" description="Basic and acidic residues" evidence="1">
    <location>
        <begin position="357"/>
        <end position="372"/>
    </location>
</feature>
<feature type="compositionally biased region" description="Pro residues" evidence="1">
    <location>
        <begin position="543"/>
        <end position="552"/>
    </location>
</feature>
<feature type="compositionally biased region" description="Low complexity" evidence="1">
    <location>
        <begin position="553"/>
        <end position="569"/>
    </location>
</feature>
<feature type="region of interest" description="Disordered" evidence="1">
    <location>
        <begin position="502"/>
        <end position="579"/>
    </location>
</feature>
<dbReference type="AlphaFoldDB" id="A0A1F5YJL3"/>
<comment type="caution">
    <text evidence="2">The sequence shown here is derived from an EMBL/GenBank/DDBJ whole genome shotgun (WGS) entry which is preliminary data.</text>
</comment>
<organism evidence="2 3">
    <name type="scientific">Candidatus Glassbacteria bacterium RIFCSPLOWO2_12_FULL_58_11</name>
    <dbReference type="NCBI Taxonomy" id="1817867"/>
    <lineage>
        <taxon>Bacteria</taxon>
        <taxon>Candidatus Glassiibacteriota</taxon>
    </lineage>
</organism>
<evidence type="ECO:0000313" key="2">
    <source>
        <dbReference type="EMBL" id="OGG00398.1"/>
    </source>
</evidence>
<reference evidence="2 3" key="1">
    <citation type="journal article" date="2016" name="Nat. Commun.">
        <title>Thousands of microbial genomes shed light on interconnected biogeochemical processes in an aquifer system.</title>
        <authorList>
            <person name="Anantharaman K."/>
            <person name="Brown C.T."/>
            <person name="Hug L.A."/>
            <person name="Sharon I."/>
            <person name="Castelle C.J."/>
            <person name="Probst A.J."/>
            <person name="Thomas B.C."/>
            <person name="Singh A."/>
            <person name="Wilkins M.J."/>
            <person name="Karaoz U."/>
            <person name="Brodie E.L."/>
            <person name="Williams K.H."/>
            <person name="Hubbard S.S."/>
            <person name="Banfield J.F."/>
        </authorList>
    </citation>
    <scope>NUCLEOTIDE SEQUENCE [LARGE SCALE GENOMIC DNA]</scope>
</reference>
<feature type="compositionally biased region" description="Low complexity" evidence="1">
    <location>
        <begin position="456"/>
        <end position="468"/>
    </location>
</feature>
<proteinExistence type="predicted"/>
<evidence type="ECO:0000313" key="3">
    <source>
        <dbReference type="Proteomes" id="UP000179129"/>
    </source>
</evidence>
<gene>
    <name evidence="2" type="ORF">A3F83_00595</name>
</gene>
<evidence type="ECO:0000256" key="1">
    <source>
        <dbReference type="SAM" id="MobiDB-lite"/>
    </source>
</evidence>
<name>A0A1F5YJL3_9BACT</name>
<feature type="region of interest" description="Disordered" evidence="1">
    <location>
        <begin position="334"/>
        <end position="483"/>
    </location>
</feature>
<dbReference type="PROSITE" id="PS51257">
    <property type="entry name" value="PROKAR_LIPOPROTEIN"/>
    <property type="match status" value="1"/>
</dbReference>
<feature type="compositionally biased region" description="Low complexity" evidence="1">
    <location>
        <begin position="502"/>
        <end position="524"/>
    </location>
</feature>
<dbReference type="STRING" id="1817867.A3F83_00595"/>